<keyword evidence="7 9" id="KW-0378">Hydrolase</keyword>
<evidence type="ECO:0000256" key="5">
    <source>
        <dbReference type="ARBA" id="ARBA00022723"/>
    </source>
</evidence>
<gene>
    <name evidence="9 10" type="primary">ybeY</name>
    <name evidence="10" type="ORF">CLTEP_15810</name>
</gene>
<dbReference type="GO" id="GO:0004521">
    <property type="term" value="F:RNA endonuclease activity"/>
    <property type="evidence" value="ECO:0007669"/>
    <property type="project" value="UniProtKB-UniRule"/>
</dbReference>
<evidence type="ECO:0000256" key="3">
    <source>
        <dbReference type="ARBA" id="ARBA00022552"/>
    </source>
</evidence>
<dbReference type="PANTHER" id="PTHR46986:SF1">
    <property type="entry name" value="ENDORIBONUCLEASE YBEY, CHLOROPLASTIC"/>
    <property type="match status" value="1"/>
</dbReference>
<comment type="caution">
    <text evidence="10">The sequence shown here is derived from an EMBL/GenBank/DDBJ whole genome shotgun (WGS) entry which is preliminary data.</text>
</comment>
<dbReference type="STRING" id="1121338.CLTEP_15810"/>
<keyword evidence="9" id="KW-0963">Cytoplasm</keyword>
<evidence type="ECO:0000313" key="11">
    <source>
        <dbReference type="Proteomes" id="UP000075531"/>
    </source>
</evidence>
<dbReference type="Proteomes" id="UP000075531">
    <property type="component" value="Unassembled WGS sequence"/>
</dbReference>
<evidence type="ECO:0000256" key="2">
    <source>
        <dbReference type="ARBA" id="ARBA00022517"/>
    </source>
</evidence>
<keyword evidence="5 9" id="KW-0479">Metal-binding</keyword>
<dbReference type="PROSITE" id="PS01306">
    <property type="entry name" value="UPF0054"/>
    <property type="match status" value="1"/>
</dbReference>
<dbReference type="GO" id="GO:0008270">
    <property type="term" value="F:zinc ion binding"/>
    <property type="evidence" value="ECO:0007669"/>
    <property type="project" value="UniProtKB-UniRule"/>
</dbReference>
<dbReference type="GO" id="GO:0005737">
    <property type="term" value="C:cytoplasm"/>
    <property type="evidence" value="ECO:0007669"/>
    <property type="project" value="UniProtKB-SubCell"/>
</dbReference>
<comment type="subcellular location">
    <subcellularLocation>
        <location evidence="9">Cytoplasm</location>
    </subcellularLocation>
</comment>
<evidence type="ECO:0000256" key="4">
    <source>
        <dbReference type="ARBA" id="ARBA00022722"/>
    </source>
</evidence>
<feature type="binding site" evidence="9">
    <location>
        <position position="132"/>
    </location>
    <ligand>
        <name>Zn(2+)</name>
        <dbReference type="ChEBI" id="CHEBI:29105"/>
        <note>catalytic</note>
    </ligand>
</feature>
<dbReference type="GO" id="GO:0006364">
    <property type="term" value="P:rRNA processing"/>
    <property type="evidence" value="ECO:0007669"/>
    <property type="project" value="UniProtKB-UniRule"/>
</dbReference>
<dbReference type="InterPro" id="IPR002036">
    <property type="entry name" value="YbeY"/>
</dbReference>
<dbReference type="SUPFAM" id="SSF55486">
    <property type="entry name" value="Metalloproteases ('zincins'), catalytic domain"/>
    <property type="match status" value="1"/>
</dbReference>
<dbReference type="Pfam" id="PF02130">
    <property type="entry name" value="YbeY"/>
    <property type="match status" value="1"/>
</dbReference>
<dbReference type="InterPro" id="IPR023091">
    <property type="entry name" value="MetalPrtase_cat_dom_sf_prd"/>
</dbReference>
<evidence type="ECO:0000256" key="7">
    <source>
        <dbReference type="ARBA" id="ARBA00022801"/>
    </source>
</evidence>
<evidence type="ECO:0000256" key="6">
    <source>
        <dbReference type="ARBA" id="ARBA00022759"/>
    </source>
</evidence>
<keyword evidence="6 9" id="KW-0255">Endonuclease</keyword>
<organism evidence="10 11">
    <name type="scientific">Clostridium tepidiprofundi DSM 19306</name>
    <dbReference type="NCBI Taxonomy" id="1121338"/>
    <lineage>
        <taxon>Bacteria</taxon>
        <taxon>Bacillati</taxon>
        <taxon>Bacillota</taxon>
        <taxon>Clostridia</taxon>
        <taxon>Eubacteriales</taxon>
        <taxon>Clostridiaceae</taxon>
        <taxon>Clostridium</taxon>
    </lineage>
</organism>
<dbReference type="EMBL" id="LTBA01000015">
    <property type="protein sequence ID" value="KYH34532.1"/>
    <property type="molecule type" value="Genomic_DNA"/>
</dbReference>
<dbReference type="InterPro" id="IPR020549">
    <property type="entry name" value="YbeY_CS"/>
</dbReference>
<dbReference type="GO" id="GO:0004222">
    <property type="term" value="F:metalloendopeptidase activity"/>
    <property type="evidence" value="ECO:0007669"/>
    <property type="project" value="InterPro"/>
</dbReference>
<dbReference type="RefSeq" id="WP_066825044.1">
    <property type="nucleotide sequence ID" value="NZ_LTBA01000015.1"/>
</dbReference>
<protein>
    <recommendedName>
        <fullName evidence="9">Endoribonuclease YbeY</fullName>
        <ecNumber evidence="9">3.1.-.-</ecNumber>
    </recommendedName>
</protein>
<feature type="binding site" evidence="9">
    <location>
        <position position="136"/>
    </location>
    <ligand>
        <name>Zn(2+)</name>
        <dbReference type="ChEBI" id="CHEBI:29105"/>
        <note>catalytic</note>
    </ligand>
</feature>
<name>A0A151B446_9CLOT</name>
<dbReference type="PANTHER" id="PTHR46986">
    <property type="entry name" value="ENDORIBONUCLEASE YBEY, CHLOROPLASTIC"/>
    <property type="match status" value="1"/>
</dbReference>
<keyword evidence="2 9" id="KW-0690">Ribosome biogenesis</keyword>
<evidence type="ECO:0000256" key="9">
    <source>
        <dbReference type="HAMAP-Rule" id="MF_00009"/>
    </source>
</evidence>
<sequence length="166" mass="19949">MIYIDNRQEKINVTDELEKKIEYVIDFTLKREEFKKDYEISVIFVDNARIREINKCQRNIDKATDVLSFPMIEYEDGKVFKELYLHYDFDSACYDGDNLILGDIAISLEKAQEQSIEYNHSFEREVCYLIVHSVLHLLGYDHMNEADKTKMREREKEILDELKIYR</sequence>
<feature type="binding site" evidence="9">
    <location>
        <position position="142"/>
    </location>
    <ligand>
        <name>Zn(2+)</name>
        <dbReference type="ChEBI" id="CHEBI:29105"/>
        <note>catalytic</note>
    </ligand>
</feature>
<dbReference type="NCBIfam" id="TIGR00043">
    <property type="entry name" value="rRNA maturation RNase YbeY"/>
    <property type="match status" value="1"/>
</dbReference>
<comment type="function">
    <text evidence="9">Single strand-specific metallo-endoribonuclease involved in late-stage 70S ribosome quality control and in maturation of the 3' terminus of the 16S rRNA.</text>
</comment>
<keyword evidence="3 9" id="KW-0698">rRNA processing</keyword>
<dbReference type="AlphaFoldDB" id="A0A151B446"/>
<dbReference type="EC" id="3.1.-.-" evidence="9"/>
<evidence type="ECO:0000256" key="8">
    <source>
        <dbReference type="ARBA" id="ARBA00022833"/>
    </source>
</evidence>
<keyword evidence="11" id="KW-1185">Reference proteome</keyword>
<dbReference type="OrthoDB" id="9807740at2"/>
<keyword evidence="4 9" id="KW-0540">Nuclease</keyword>
<evidence type="ECO:0000256" key="1">
    <source>
        <dbReference type="ARBA" id="ARBA00010875"/>
    </source>
</evidence>
<dbReference type="HAMAP" id="MF_00009">
    <property type="entry name" value="Endoribonucl_YbeY"/>
    <property type="match status" value="1"/>
</dbReference>
<comment type="cofactor">
    <cofactor evidence="9">
        <name>Zn(2+)</name>
        <dbReference type="ChEBI" id="CHEBI:29105"/>
    </cofactor>
    <text evidence="9">Binds 1 zinc ion.</text>
</comment>
<comment type="similarity">
    <text evidence="1 9">Belongs to the endoribonuclease YbeY family.</text>
</comment>
<dbReference type="Gene3D" id="3.40.390.30">
    <property type="entry name" value="Metalloproteases ('zincins'), catalytic domain"/>
    <property type="match status" value="1"/>
</dbReference>
<evidence type="ECO:0000313" key="10">
    <source>
        <dbReference type="EMBL" id="KYH34532.1"/>
    </source>
</evidence>
<reference evidence="10 11" key="1">
    <citation type="submission" date="2016-02" db="EMBL/GenBank/DDBJ databases">
        <title>Genome sequence of Clostridium tepidiprofundi DSM 19306.</title>
        <authorList>
            <person name="Poehlein A."/>
            <person name="Daniel R."/>
        </authorList>
    </citation>
    <scope>NUCLEOTIDE SEQUENCE [LARGE SCALE GENOMIC DNA]</scope>
    <source>
        <strain evidence="10 11">DSM 19306</strain>
    </source>
</reference>
<accession>A0A151B446</accession>
<proteinExistence type="inferred from homology"/>
<keyword evidence="8 9" id="KW-0862">Zinc</keyword>
<dbReference type="PATRIC" id="fig|1121338.3.peg.1625"/>